<evidence type="ECO:0000313" key="2">
    <source>
        <dbReference type="Proteomes" id="UP000838756"/>
    </source>
</evidence>
<accession>A0A8S4SC56</accession>
<reference evidence="1" key="1">
    <citation type="submission" date="2022-03" db="EMBL/GenBank/DDBJ databases">
        <authorList>
            <person name="Lindestad O."/>
        </authorList>
    </citation>
    <scope>NUCLEOTIDE SEQUENCE</scope>
</reference>
<name>A0A8S4SC56_9NEOP</name>
<dbReference type="Proteomes" id="UP000838756">
    <property type="component" value="Unassembled WGS sequence"/>
</dbReference>
<keyword evidence="2" id="KW-1185">Reference proteome</keyword>
<gene>
    <name evidence="1" type="primary">jg12372</name>
    <name evidence="1" type="ORF">PAEG_LOCUS23362</name>
</gene>
<protein>
    <submittedName>
        <fullName evidence="1">Jg12372 protein</fullName>
    </submittedName>
</protein>
<organism evidence="1 2">
    <name type="scientific">Pararge aegeria aegeria</name>
    <dbReference type="NCBI Taxonomy" id="348720"/>
    <lineage>
        <taxon>Eukaryota</taxon>
        <taxon>Metazoa</taxon>
        <taxon>Ecdysozoa</taxon>
        <taxon>Arthropoda</taxon>
        <taxon>Hexapoda</taxon>
        <taxon>Insecta</taxon>
        <taxon>Pterygota</taxon>
        <taxon>Neoptera</taxon>
        <taxon>Endopterygota</taxon>
        <taxon>Lepidoptera</taxon>
        <taxon>Glossata</taxon>
        <taxon>Ditrysia</taxon>
        <taxon>Papilionoidea</taxon>
        <taxon>Nymphalidae</taxon>
        <taxon>Satyrinae</taxon>
        <taxon>Satyrini</taxon>
        <taxon>Parargina</taxon>
        <taxon>Pararge</taxon>
    </lineage>
</organism>
<sequence>MIVIPLIGYYATSHRNTKALSGTVFVGRMVTSHGESLPPDQTREYPEIINSQIAPDRKRTWDLLKFTVLTVAPTGGRRKVEYYSFQFFEQELSRKVPESYYADVDRD</sequence>
<dbReference type="EMBL" id="CAKXAJ010026147">
    <property type="protein sequence ID" value="CAH2258540.1"/>
    <property type="molecule type" value="Genomic_DNA"/>
</dbReference>
<comment type="caution">
    <text evidence="1">The sequence shown here is derived from an EMBL/GenBank/DDBJ whole genome shotgun (WGS) entry which is preliminary data.</text>
</comment>
<evidence type="ECO:0000313" key="1">
    <source>
        <dbReference type="EMBL" id="CAH2258540.1"/>
    </source>
</evidence>
<dbReference type="AlphaFoldDB" id="A0A8S4SC56"/>
<proteinExistence type="predicted"/>